<keyword evidence="13" id="KW-1185">Reference proteome</keyword>
<feature type="transmembrane region" description="Helical" evidence="10">
    <location>
        <begin position="368"/>
        <end position="387"/>
    </location>
</feature>
<dbReference type="Proteomes" id="UP000298663">
    <property type="component" value="Unassembled WGS sequence"/>
</dbReference>
<dbReference type="GO" id="GO:0016787">
    <property type="term" value="F:hydrolase activity"/>
    <property type="evidence" value="ECO:0007669"/>
    <property type="project" value="UniProtKB-KW"/>
</dbReference>
<name>A0A4U5P947_STECR</name>
<dbReference type="Pfam" id="PF00149">
    <property type="entry name" value="Metallophos"/>
    <property type="match status" value="1"/>
</dbReference>
<evidence type="ECO:0000256" key="6">
    <source>
        <dbReference type="ARBA" id="ARBA00022801"/>
    </source>
</evidence>
<comment type="subcellular location">
    <subcellularLocation>
        <location evidence="2">Membrane</location>
        <topology evidence="2">Multi-pass membrane protein</topology>
    </subcellularLocation>
</comment>
<evidence type="ECO:0000256" key="3">
    <source>
        <dbReference type="ARBA" id="ARBA00008895"/>
    </source>
</evidence>
<keyword evidence="8 10" id="KW-0472">Membrane</keyword>
<evidence type="ECO:0000313" key="13">
    <source>
        <dbReference type="Proteomes" id="UP000298663"/>
    </source>
</evidence>
<dbReference type="EMBL" id="AZBU02000002">
    <property type="protein sequence ID" value="TKR92809.1"/>
    <property type="molecule type" value="Genomic_DNA"/>
</dbReference>
<dbReference type="OrthoDB" id="9984693at2759"/>
<proteinExistence type="inferred from homology"/>
<evidence type="ECO:0000256" key="8">
    <source>
        <dbReference type="ARBA" id="ARBA00023136"/>
    </source>
</evidence>
<evidence type="ECO:0000256" key="5">
    <source>
        <dbReference type="ARBA" id="ARBA00022723"/>
    </source>
</evidence>
<dbReference type="InterPro" id="IPR033308">
    <property type="entry name" value="PGAP5/Cdc1/Ted1"/>
</dbReference>
<comment type="caution">
    <text evidence="12">The sequence shown here is derived from an EMBL/GenBank/DDBJ whole genome shotgun (WGS) entry which is preliminary data.</text>
</comment>
<dbReference type="GO" id="GO:0016020">
    <property type="term" value="C:membrane"/>
    <property type="evidence" value="ECO:0007669"/>
    <property type="project" value="UniProtKB-SubCell"/>
</dbReference>
<keyword evidence="5" id="KW-0479">Metal-binding</keyword>
<evidence type="ECO:0000256" key="1">
    <source>
        <dbReference type="ARBA" id="ARBA00001936"/>
    </source>
</evidence>
<reference evidence="12 13" key="1">
    <citation type="journal article" date="2015" name="Genome Biol.">
        <title>Comparative genomics of Steinernema reveals deeply conserved gene regulatory networks.</title>
        <authorList>
            <person name="Dillman A.R."/>
            <person name="Macchietto M."/>
            <person name="Porter C.F."/>
            <person name="Rogers A."/>
            <person name="Williams B."/>
            <person name="Antoshechkin I."/>
            <person name="Lee M.M."/>
            <person name="Goodwin Z."/>
            <person name="Lu X."/>
            <person name="Lewis E.E."/>
            <person name="Goodrich-Blair H."/>
            <person name="Stock S.P."/>
            <person name="Adams B.J."/>
            <person name="Sternberg P.W."/>
            <person name="Mortazavi A."/>
        </authorList>
    </citation>
    <scope>NUCLEOTIDE SEQUENCE [LARGE SCALE GENOMIC DNA]</scope>
    <source>
        <strain evidence="12 13">ALL</strain>
    </source>
</reference>
<dbReference type="InterPro" id="IPR029052">
    <property type="entry name" value="Metallo-depent_PP-like"/>
</dbReference>
<accession>A0A4U5P947</accession>
<dbReference type="InterPro" id="IPR004843">
    <property type="entry name" value="Calcineurin-like_PHP"/>
</dbReference>
<dbReference type="Gene3D" id="3.60.21.10">
    <property type="match status" value="1"/>
</dbReference>
<evidence type="ECO:0000256" key="2">
    <source>
        <dbReference type="ARBA" id="ARBA00004141"/>
    </source>
</evidence>
<keyword evidence="4 10" id="KW-0812">Transmembrane</keyword>
<dbReference type="GO" id="GO:0006506">
    <property type="term" value="P:GPI anchor biosynthetic process"/>
    <property type="evidence" value="ECO:0007669"/>
    <property type="project" value="InterPro"/>
</dbReference>
<keyword evidence="6" id="KW-0378">Hydrolase</keyword>
<dbReference type="GO" id="GO:0046872">
    <property type="term" value="F:metal ion binding"/>
    <property type="evidence" value="ECO:0007669"/>
    <property type="project" value="UniProtKB-KW"/>
</dbReference>
<gene>
    <name evidence="12" type="ORF">L596_007388</name>
</gene>
<feature type="transmembrane region" description="Helical" evidence="10">
    <location>
        <begin position="31"/>
        <end position="54"/>
    </location>
</feature>
<dbReference type="STRING" id="34508.A0A4U5P947"/>
<comment type="similarity">
    <text evidence="3">Belongs to the metallophosphoesterase superfamily. MPPE1 family.</text>
</comment>
<comment type="cofactor">
    <cofactor evidence="1">
        <name>Mn(2+)</name>
        <dbReference type="ChEBI" id="CHEBI:29035"/>
    </cofactor>
</comment>
<protein>
    <recommendedName>
        <fullName evidence="11">Calcineurin-like phosphoesterase domain-containing protein</fullName>
    </recommendedName>
</protein>
<organism evidence="12 13">
    <name type="scientific">Steinernema carpocapsae</name>
    <name type="common">Entomopathogenic nematode</name>
    <dbReference type="NCBI Taxonomy" id="34508"/>
    <lineage>
        <taxon>Eukaryota</taxon>
        <taxon>Metazoa</taxon>
        <taxon>Ecdysozoa</taxon>
        <taxon>Nematoda</taxon>
        <taxon>Chromadorea</taxon>
        <taxon>Rhabditida</taxon>
        <taxon>Tylenchina</taxon>
        <taxon>Panagrolaimomorpha</taxon>
        <taxon>Strongyloidoidea</taxon>
        <taxon>Steinernematidae</taxon>
        <taxon>Steinernema</taxon>
    </lineage>
</organism>
<evidence type="ECO:0000256" key="7">
    <source>
        <dbReference type="ARBA" id="ARBA00022989"/>
    </source>
</evidence>
<feature type="domain" description="Calcineurin-like phosphoesterase" evidence="11">
    <location>
        <begin position="76"/>
        <end position="313"/>
    </location>
</feature>
<evidence type="ECO:0000259" key="11">
    <source>
        <dbReference type="Pfam" id="PF00149"/>
    </source>
</evidence>
<dbReference type="SUPFAM" id="SSF56300">
    <property type="entry name" value="Metallo-dependent phosphatases"/>
    <property type="match status" value="1"/>
</dbReference>
<evidence type="ECO:0000256" key="9">
    <source>
        <dbReference type="ARBA" id="ARBA00023211"/>
    </source>
</evidence>
<keyword evidence="9" id="KW-0464">Manganese</keyword>
<dbReference type="AlphaFoldDB" id="A0A4U5P947"/>
<evidence type="ECO:0000256" key="10">
    <source>
        <dbReference type="SAM" id="Phobius"/>
    </source>
</evidence>
<reference evidence="12 13" key="2">
    <citation type="journal article" date="2019" name="G3 (Bethesda)">
        <title>Hybrid Assembly of the Genome of the Entomopathogenic Nematode Steinernema carpocapsae Identifies the X-Chromosome.</title>
        <authorList>
            <person name="Serra L."/>
            <person name="Macchietto M."/>
            <person name="Macias-Munoz A."/>
            <person name="McGill C.J."/>
            <person name="Rodriguez I.M."/>
            <person name="Rodriguez B."/>
            <person name="Murad R."/>
            <person name="Mortazavi A."/>
        </authorList>
    </citation>
    <scope>NUCLEOTIDE SEQUENCE [LARGE SCALE GENOMIC DNA]</scope>
    <source>
        <strain evidence="12 13">ALL</strain>
    </source>
</reference>
<keyword evidence="7 10" id="KW-1133">Transmembrane helix</keyword>
<sequence length="401" mass="46432">MPERGRRKALGRPANLRSAMPKLGRLCESKLLQIFAGLACLFIFNEFLVFYLVVLTSCRWSEIAPSNANSEEVTRAFVIADTHLLGIRKGHWFDKLRREWQMHRSFKSAVSILQPNAVFFLGDVFDEGQWSMPDEFKEYVERFEELFEVSDSTQRFVVAGNHDLGFHYAIFPQRVDWFSRFFNRTKLVDHVTVGENHFVLLNSMAMERDGCRLCSDAERELKELSDAFDCASRNSSKCRTKYSIGATYSRPILMQHFPLYRKNDLECADDLDLSPEKIRKTAFREKWECLSEDSTKDLIRLLKPRAAFGGHTHFGCQKWWSEAVAFWEYSVSSFSWRNTPLPAILLLSITPQSIEVSKCLLPNEYTVIGLYMTAGIAVLVVLLMPCFRKLRRSSRKSEKHL</sequence>
<dbReference type="PANTHER" id="PTHR13315">
    <property type="entry name" value="METALLO PHOSPHOESTERASE RELATED"/>
    <property type="match status" value="1"/>
</dbReference>
<evidence type="ECO:0000256" key="4">
    <source>
        <dbReference type="ARBA" id="ARBA00022692"/>
    </source>
</evidence>
<dbReference type="PANTHER" id="PTHR13315:SF0">
    <property type="entry name" value="METALLOPHOSPHOESTERASE 1"/>
    <property type="match status" value="1"/>
</dbReference>
<evidence type="ECO:0000313" key="12">
    <source>
        <dbReference type="EMBL" id="TKR92809.1"/>
    </source>
</evidence>